<evidence type="ECO:0000256" key="2">
    <source>
        <dbReference type="SAM" id="MobiDB-lite"/>
    </source>
</evidence>
<accession>A0A1K1SI64</accession>
<dbReference type="InterPro" id="IPR003488">
    <property type="entry name" value="DprA"/>
</dbReference>
<dbReference type="AlphaFoldDB" id="A0A1K1SI64"/>
<reference evidence="5 7" key="2">
    <citation type="submission" date="2023-11" db="EMBL/GenBank/DDBJ databases">
        <title>MicrobeMod: A computational toolkit for identifying prokaryotic methylation and restriction-modification with nanopore sequencing.</title>
        <authorList>
            <person name="Crits-Christoph A."/>
            <person name="Kang S.C."/>
            <person name="Lee H."/>
            <person name="Ostrov N."/>
        </authorList>
    </citation>
    <scope>NUCLEOTIDE SEQUENCE [LARGE SCALE GENOMIC DNA]</scope>
    <source>
        <strain evidence="5 7">ATCC 23090</strain>
    </source>
</reference>
<proteinExistence type="inferred from homology"/>
<protein>
    <submittedName>
        <fullName evidence="4">DNA processing protein</fullName>
    </submittedName>
    <submittedName>
        <fullName evidence="5">DNA-processing protein DprA</fullName>
    </submittedName>
</protein>
<keyword evidence="7" id="KW-1185">Reference proteome</keyword>
<dbReference type="PANTHER" id="PTHR43022:SF1">
    <property type="entry name" value="PROTEIN SMF"/>
    <property type="match status" value="1"/>
</dbReference>
<organism evidence="4 6">
    <name type="scientific">Chitinophaga sancti</name>
    <dbReference type="NCBI Taxonomy" id="1004"/>
    <lineage>
        <taxon>Bacteria</taxon>
        <taxon>Pseudomonadati</taxon>
        <taxon>Bacteroidota</taxon>
        <taxon>Chitinophagia</taxon>
        <taxon>Chitinophagales</taxon>
        <taxon>Chitinophagaceae</taxon>
        <taxon>Chitinophaga</taxon>
    </lineage>
</organism>
<name>A0A1K1SI64_9BACT</name>
<dbReference type="Proteomes" id="UP001326715">
    <property type="component" value="Chromosome"/>
</dbReference>
<gene>
    <name evidence="4" type="ORF">SAMN05661012_05500</name>
    <name evidence="5" type="ORF">SR876_14135</name>
</gene>
<sequence length="365" mass="40891">MFSLSIEQIIKIMSMPKIGRKTAYKLINEINYNISDDRDLLDFLNEKGKSYRLPFYSQDDFNSAIIDAERILTDSEKQGIKMLSYKDDNYPVLLKKSNDYPIILNYKGNINLLNEMPTVAIIGTREPTEWGMKFGIRLSEVFAEQKFNVVSGLAKGCDAAGHRGALNVKGITTAVLAHGLDKVYPKENKPLAAEILENGGLLVSEYFVGQGALSNFFVERDRIQAGLSLGTIVIETDVKGGTMHTVGFTLDNGRILSAVNHPENLKKEPKTQGNQLLIRERKARPVFDKSEVDKLMLDLSSRFNELNIQCEGSYSISTKIKPIADVDLTIKLNETESNNDLELTKEKKTKGRKSKNKPPQPGLWD</sequence>
<evidence type="ECO:0000313" key="5">
    <source>
        <dbReference type="EMBL" id="WQG92653.1"/>
    </source>
</evidence>
<dbReference type="Pfam" id="PF02481">
    <property type="entry name" value="DNA_processg_A"/>
    <property type="match status" value="1"/>
</dbReference>
<dbReference type="STRING" id="1004.SAMN05661012_05500"/>
<evidence type="ECO:0000313" key="4">
    <source>
        <dbReference type="EMBL" id="SFW84041.1"/>
    </source>
</evidence>
<dbReference type="Gene3D" id="3.40.50.450">
    <property type="match status" value="1"/>
</dbReference>
<dbReference type="EMBL" id="CP140154">
    <property type="protein sequence ID" value="WQG92653.1"/>
    <property type="molecule type" value="Genomic_DNA"/>
</dbReference>
<dbReference type="RefSeq" id="WP_072364609.1">
    <property type="nucleotide sequence ID" value="NZ_CP139972.1"/>
</dbReference>
<dbReference type="InterPro" id="IPR057666">
    <property type="entry name" value="DrpA_SLOG"/>
</dbReference>
<evidence type="ECO:0000313" key="7">
    <source>
        <dbReference type="Proteomes" id="UP001326715"/>
    </source>
</evidence>
<dbReference type="SUPFAM" id="SSF102405">
    <property type="entry name" value="MCP/YpsA-like"/>
    <property type="match status" value="1"/>
</dbReference>
<dbReference type="OrthoDB" id="9785707at2"/>
<feature type="compositionally biased region" description="Basic residues" evidence="2">
    <location>
        <begin position="347"/>
        <end position="356"/>
    </location>
</feature>
<evidence type="ECO:0000256" key="1">
    <source>
        <dbReference type="ARBA" id="ARBA00006525"/>
    </source>
</evidence>
<dbReference type="GO" id="GO:0009294">
    <property type="term" value="P:DNA-mediated transformation"/>
    <property type="evidence" value="ECO:0007669"/>
    <property type="project" value="InterPro"/>
</dbReference>
<dbReference type="Proteomes" id="UP000183788">
    <property type="component" value="Unassembled WGS sequence"/>
</dbReference>
<feature type="domain" description="Smf/DprA SLOG" evidence="3">
    <location>
        <begin position="81"/>
        <end position="291"/>
    </location>
</feature>
<dbReference type="PANTHER" id="PTHR43022">
    <property type="entry name" value="PROTEIN SMF"/>
    <property type="match status" value="1"/>
</dbReference>
<reference evidence="4 6" key="1">
    <citation type="submission" date="2016-11" db="EMBL/GenBank/DDBJ databases">
        <authorList>
            <person name="Jaros S."/>
            <person name="Januszkiewicz K."/>
            <person name="Wedrychowicz H."/>
        </authorList>
    </citation>
    <scope>NUCLEOTIDE SEQUENCE [LARGE SCALE GENOMIC DNA]</scope>
    <source>
        <strain evidence="4 6">DSM 784</strain>
    </source>
</reference>
<comment type="similarity">
    <text evidence="1">Belongs to the DprA/Smf family.</text>
</comment>
<evidence type="ECO:0000313" key="6">
    <source>
        <dbReference type="Proteomes" id="UP000183788"/>
    </source>
</evidence>
<dbReference type="EMBL" id="FPIZ01000023">
    <property type="protein sequence ID" value="SFW84041.1"/>
    <property type="molecule type" value="Genomic_DNA"/>
</dbReference>
<feature type="region of interest" description="Disordered" evidence="2">
    <location>
        <begin position="335"/>
        <end position="365"/>
    </location>
</feature>
<evidence type="ECO:0000259" key="3">
    <source>
        <dbReference type="Pfam" id="PF02481"/>
    </source>
</evidence>